<evidence type="ECO:0000313" key="2">
    <source>
        <dbReference type="EMBL" id="OBB79307.1"/>
    </source>
</evidence>
<organism evidence="2 3">
    <name type="scientific">Mycolicibacterium peregrinum</name>
    <name type="common">Mycobacterium peregrinum</name>
    <dbReference type="NCBI Taxonomy" id="43304"/>
    <lineage>
        <taxon>Bacteria</taxon>
        <taxon>Bacillati</taxon>
        <taxon>Actinomycetota</taxon>
        <taxon>Actinomycetes</taxon>
        <taxon>Mycobacteriales</taxon>
        <taxon>Mycobacteriaceae</taxon>
        <taxon>Mycolicibacterium</taxon>
    </lineage>
</organism>
<protein>
    <submittedName>
        <fullName evidence="2">Uncharacterized protein</fullName>
    </submittedName>
</protein>
<sequence>MPPNPQLPYSANGAQSPMEAANALLAKGNSFITQLMSRGIRGELIRQPWFQGFRQTPQQSDQFVYISYAVGIVLTLVLGLMGPIGTILALGVGIGLCYMYFALGTKKAHQAIAYAVCGVGVVLSILSLILSAAALMDLMSLRYSTGSAMLMIIIGMGVTLVAGVVLAIIGLQVHRGIQRLDRR</sequence>
<feature type="transmembrane region" description="Helical" evidence="1">
    <location>
        <begin position="87"/>
        <end position="104"/>
    </location>
</feature>
<evidence type="ECO:0000256" key="1">
    <source>
        <dbReference type="SAM" id="Phobius"/>
    </source>
</evidence>
<evidence type="ECO:0000313" key="3">
    <source>
        <dbReference type="Proteomes" id="UP000094008"/>
    </source>
</evidence>
<name>A0A1A0V7T4_MYCPR</name>
<dbReference type="AlphaFoldDB" id="A0A1A0V7T4"/>
<reference evidence="3" key="1">
    <citation type="submission" date="2016-06" db="EMBL/GenBank/DDBJ databases">
        <authorList>
            <person name="Sutton G."/>
            <person name="Brinkac L."/>
            <person name="Sanka R."/>
            <person name="Adams M."/>
            <person name="Lau E."/>
            <person name="Mehaffy C."/>
            <person name="Tameris M."/>
            <person name="Hatherill M."/>
            <person name="Hanekom W."/>
            <person name="Mahomed H."/>
            <person name="Mcshane H."/>
        </authorList>
    </citation>
    <scope>NUCLEOTIDE SEQUENCE [LARGE SCALE GENOMIC DNA]</scope>
    <source>
        <strain evidence="3">852002-10433_SCH5171157</strain>
    </source>
</reference>
<accession>A0A1A0V7T4</accession>
<dbReference type="EMBL" id="LZSY01000205">
    <property type="protein sequence ID" value="OBB79307.1"/>
    <property type="molecule type" value="Genomic_DNA"/>
</dbReference>
<dbReference type="Proteomes" id="UP000094008">
    <property type="component" value="Unassembled WGS sequence"/>
</dbReference>
<gene>
    <name evidence="2" type="ORF">A5779_13010</name>
</gene>
<keyword evidence="1" id="KW-0812">Transmembrane</keyword>
<keyword evidence="1" id="KW-0472">Membrane</keyword>
<comment type="caution">
    <text evidence="2">The sequence shown here is derived from an EMBL/GenBank/DDBJ whole genome shotgun (WGS) entry which is preliminary data.</text>
</comment>
<keyword evidence="1" id="KW-1133">Transmembrane helix</keyword>
<feature type="transmembrane region" description="Helical" evidence="1">
    <location>
        <begin position="63"/>
        <end position="81"/>
    </location>
</feature>
<feature type="transmembrane region" description="Helical" evidence="1">
    <location>
        <begin position="148"/>
        <end position="173"/>
    </location>
</feature>
<feature type="transmembrane region" description="Helical" evidence="1">
    <location>
        <begin position="111"/>
        <end position="136"/>
    </location>
</feature>
<proteinExistence type="predicted"/>